<dbReference type="InterPro" id="IPR000742">
    <property type="entry name" value="EGF"/>
</dbReference>
<dbReference type="Proteomes" id="UP000001064">
    <property type="component" value="Unassembled WGS sequence"/>
</dbReference>
<dbReference type="GeneID" id="10506795"/>
<keyword evidence="1" id="KW-0732">Signal</keyword>
<reference evidence="5" key="1">
    <citation type="journal article" date="2011" name="Genome Biol.">
        <title>Comparative genomics of the social amoebae Dictyostelium discoideum and Dictyostelium purpureum.</title>
        <authorList>
            <consortium name="US DOE Joint Genome Institute (JGI-PGF)"/>
            <person name="Sucgang R."/>
            <person name="Kuo A."/>
            <person name="Tian X."/>
            <person name="Salerno W."/>
            <person name="Parikh A."/>
            <person name="Feasley C.L."/>
            <person name="Dalin E."/>
            <person name="Tu H."/>
            <person name="Huang E."/>
            <person name="Barry K."/>
            <person name="Lindquist E."/>
            <person name="Shapiro H."/>
            <person name="Bruce D."/>
            <person name="Schmutz J."/>
            <person name="Salamov A."/>
            <person name="Fey P."/>
            <person name="Gaudet P."/>
            <person name="Anjard C."/>
            <person name="Babu M.M."/>
            <person name="Basu S."/>
            <person name="Bushmanova Y."/>
            <person name="van der Wel H."/>
            <person name="Katoh-Kurasawa M."/>
            <person name="Dinh C."/>
            <person name="Coutinho P.M."/>
            <person name="Saito T."/>
            <person name="Elias M."/>
            <person name="Schaap P."/>
            <person name="Kay R.R."/>
            <person name="Henrissat B."/>
            <person name="Eichinger L."/>
            <person name="Rivero F."/>
            <person name="Putnam N.H."/>
            <person name="West C.M."/>
            <person name="Loomis W.F."/>
            <person name="Chisholm R.L."/>
            <person name="Shaulsky G."/>
            <person name="Strassmann J.E."/>
            <person name="Queller D.C."/>
            <person name="Kuspa A."/>
            <person name="Grigoriev I.V."/>
        </authorList>
    </citation>
    <scope>NUCLEOTIDE SEQUENCE [LARGE SCALE GENOMIC DNA]</scope>
    <source>
        <strain evidence="5">QSDP1</strain>
    </source>
</reference>
<dbReference type="Pfam" id="PF01833">
    <property type="entry name" value="TIG"/>
    <property type="match status" value="1"/>
</dbReference>
<dbReference type="InParanoid" id="F1A498"/>
<dbReference type="PROSITE" id="PS00022">
    <property type="entry name" value="EGF_1"/>
    <property type="match status" value="1"/>
</dbReference>
<sequence length="281" mass="30705">MKLLFTLLVLLFSVSNCYGQSSSSSSSSEECPPYYSGPTCSVLTPHISFYQAANPTGGYVTFYGYFGDDLSGLSIKIGDNTCYPSWSISSSRIECGVDPLNLYEFYDVEITTTNGVNIFKEDFYSPYIDDCEHGNFYMGTCICTTGYEGQLCNVMKSPYITSISSTSVDGGVTTIEGWFTTSPENFSLFIGGKKVIIISSQSTFITGYAPQGTGTQDVTIFGSNNQLVFTGSNLFTYDPNMCFNNCFNNGECNNGVCTCNYPFVGDFCSHTKDSSCQCSYD</sequence>
<dbReference type="eggNOG" id="ENOG502RH8R">
    <property type="taxonomic scope" value="Eukaryota"/>
</dbReference>
<feature type="signal peptide" evidence="1">
    <location>
        <begin position="1"/>
        <end position="19"/>
    </location>
</feature>
<dbReference type="OMA" id="GDFCSHT"/>
<dbReference type="Gene3D" id="2.60.40.10">
    <property type="entry name" value="Immunoglobulins"/>
    <property type="match status" value="1"/>
</dbReference>
<dbReference type="KEGG" id="dpp:DICPUDRAFT_43525"/>
<evidence type="ECO:0000259" key="3">
    <source>
        <dbReference type="PROSITE" id="PS01186"/>
    </source>
</evidence>
<dbReference type="InterPro" id="IPR013783">
    <property type="entry name" value="Ig-like_fold"/>
</dbReference>
<dbReference type="PROSITE" id="PS01186">
    <property type="entry name" value="EGF_2"/>
    <property type="match status" value="1"/>
</dbReference>
<evidence type="ECO:0000256" key="1">
    <source>
        <dbReference type="SAM" id="SignalP"/>
    </source>
</evidence>
<keyword evidence="5" id="KW-1185">Reference proteome</keyword>
<dbReference type="VEuPathDB" id="AmoebaDB:DICPUDRAFT_43525"/>
<dbReference type="EMBL" id="GL871506">
    <property type="protein sequence ID" value="EGC28983.1"/>
    <property type="molecule type" value="Genomic_DNA"/>
</dbReference>
<evidence type="ECO:0000313" key="4">
    <source>
        <dbReference type="EMBL" id="EGC28983.1"/>
    </source>
</evidence>
<dbReference type="PANTHER" id="PTHR24032">
    <property type="entry name" value="EGF-LIKE DOMAIN-CONTAINING PROTEIN-RELATED-RELATED"/>
    <property type="match status" value="1"/>
</dbReference>
<evidence type="ECO:0000259" key="2">
    <source>
        <dbReference type="PROSITE" id="PS00022"/>
    </source>
</evidence>
<proteinExistence type="predicted"/>
<name>F1A498_DICPU</name>
<dbReference type="PANTHER" id="PTHR24032:SF76">
    <property type="entry name" value="EGF-LIKE DOMAIN-CONTAINING PROTEIN"/>
    <property type="match status" value="1"/>
</dbReference>
<dbReference type="InterPro" id="IPR053331">
    <property type="entry name" value="EGF-like_comC"/>
</dbReference>
<accession>F1A498</accession>
<evidence type="ECO:0000313" key="5">
    <source>
        <dbReference type="Proteomes" id="UP000001064"/>
    </source>
</evidence>
<dbReference type="RefSeq" id="XP_003294492.1">
    <property type="nucleotide sequence ID" value="XM_003294444.1"/>
</dbReference>
<protein>
    <recommendedName>
        <fullName evidence="2 3">EGF-like domain-containing protein</fullName>
    </recommendedName>
</protein>
<organism evidence="4 5">
    <name type="scientific">Dictyostelium purpureum</name>
    <name type="common">Slime mold</name>
    <dbReference type="NCBI Taxonomy" id="5786"/>
    <lineage>
        <taxon>Eukaryota</taxon>
        <taxon>Amoebozoa</taxon>
        <taxon>Evosea</taxon>
        <taxon>Eumycetozoa</taxon>
        <taxon>Dictyostelia</taxon>
        <taxon>Dictyosteliales</taxon>
        <taxon>Dictyosteliaceae</taxon>
        <taxon>Dictyostelium</taxon>
    </lineage>
</organism>
<gene>
    <name evidence="4" type="ORF">DICPUDRAFT_43525</name>
</gene>
<feature type="domain" description="EGF-like" evidence="2 3">
    <location>
        <begin position="257"/>
        <end position="268"/>
    </location>
</feature>
<dbReference type="OrthoDB" id="23074at2759"/>
<feature type="chain" id="PRO_5003262187" description="EGF-like domain-containing protein" evidence="1">
    <location>
        <begin position="20"/>
        <end position="281"/>
    </location>
</feature>
<dbReference type="InterPro" id="IPR002909">
    <property type="entry name" value="IPT_dom"/>
</dbReference>
<dbReference type="AlphaFoldDB" id="F1A498"/>